<proteinExistence type="predicted"/>
<protein>
    <submittedName>
        <fullName evidence="2">Uncharacterized protein</fullName>
    </submittedName>
</protein>
<comment type="caution">
    <text evidence="2">The sequence shown here is derived from an EMBL/GenBank/DDBJ whole genome shotgun (WGS) entry which is preliminary data.</text>
</comment>
<evidence type="ECO:0000256" key="1">
    <source>
        <dbReference type="SAM" id="MobiDB-lite"/>
    </source>
</evidence>
<name>A0AAV5C6M0_ELECO</name>
<dbReference type="Proteomes" id="UP001054889">
    <property type="component" value="Unassembled WGS sequence"/>
</dbReference>
<feature type="compositionally biased region" description="Basic residues" evidence="1">
    <location>
        <begin position="20"/>
        <end position="33"/>
    </location>
</feature>
<keyword evidence="3" id="KW-1185">Reference proteome</keyword>
<reference evidence="2" key="1">
    <citation type="journal article" date="2018" name="DNA Res.">
        <title>Multiple hybrid de novo genome assembly of finger millet, an orphan allotetraploid crop.</title>
        <authorList>
            <person name="Hatakeyama M."/>
            <person name="Aluri S."/>
            <person name="Balachadran M.T."/>
            <person name="Sivarajan S.R."/>
            <person name="Patrignani A."/>
            <person name="Gruter S."/>
            <person name="Poveda L."/>
            <person name="Shimizu-Inatsugi R."/>
            <person name="Baeten J."/>
            <person name="Francoijs K.J."/>
            <person name="Nataraja K.N."/>
            <person name="Reddy Y.A.N."/>
            <person name="Phadnis S."/>
            <person name="Ravikumar R.L."/>
            <person name="Schlapbach R."/>
            <person name="Sreeman S.M."/>
            <person name="Shimizu K.K."/>
        </authorList>
    </citation>
    <scope>NUCLEOTIDE SEQUENCE</scope>
</reference>
<evidence type="ECO:0000313" key="3">
    <source>
        <dbReference type="Proteomes" id="UP001054889"/>
    </source>
</evidence>
<evidence type="ECO:0000313" key="2">
    <source>
        <dbReference type="EMBL" id="GJM93832.1"/>
    </source>
</evidence>
<sequence length="128" mass="13650">MGEEGSAAAADALTDPPPRWRARPAARSPHRVAGHPPPCASALGLLRTRSPTHAMTGHGRARSAPAGEARRAPPRRRHPMSASTACLRQHPTSARPRASVCLRPPAGHRLAEEEMRSRKGEGASQSRK</sequence>
<dbReference type="AlphaFoldDB" id="A0AAV5C6M0"/>
<gene>
    <name evidence="2" type="primary">ga10422</name>
    <name evidence="2" type="ORF">PR202_ga10422</name>
</gene>
<feature type="region of interest" description="Disordered" evidence="1">
    <location>
        <begin position="1"/>
        <end position="128"/>
    </location>
</feature>
<reference evidence="2" key="2">
    <citation type="submission" date="2021-12" db="EMBL/GenBank/DDBJ databases">
        <title>Resequencing data analysis of finger millet.</title>
        <authorList>
            <person name="Hatakeyama M."/>
            <person name="Aluri S."/>
            <person name="Balachadran M.T."/>
            <person name="Sivarajan S.R."/>
            <person name="Poveda L."/>
            <person name="Shimizu-Inatsugi R."/>
            <person name="Schlapbach R."/>
            <person name="Sreeman S.M."/>
            <person name="Shimizu K.K."/>
        </authorList>
    </citation>
    <scope>NUCLEOTIDE SEQUENCE</scope>
</reference>
<dbReference type="EMBL" id="BQKI01000004">
    <property type="protein sequence ID" value="GJM93832.1"/>
    <property type="molecule type" value="Genomic_DNA"/>
</dbReference>
<feature type="compositionally biased region" description="Basic and acidic residues" evidence="1">
    <location>
        <begin position="109"/>
        <end position="121"/>
    </location>
</feature>
<organism evidence="2 3">
    <name type="scientific">Eleusine coracana subsp. coracana</name>
    <dbReference type="NCBI Taxonomy" id="191504"/>
    <lineage>
        <taxon>Eukaryota</taxon>
        <taxon>Viridiplantae</taxon>
        <taxon>Streptophyta</taxon>
        <taxon>Embryophyta</taxon>
        <taxon>Tracheophyta</taxon>
        <taxon>Spermatophyta</taxon>
        <taxon>Magnoliopsida</taxon>
        <taxon>Liliopsida</taxon>
        <taxon>Poales</taxon>
        <taxon>Poaceae</taxon>
        <taxon>PACMAD clade</taxon>
        <taxon>Chloridoideae</taxon>
        <taxon>Cynodonteae</taxon>
        <taxon>Eleusininae</taxon>
        <taxon>Eleusine</taxon>
    </lineage>
</organism>
<accession>A0AAV5C6M0</accession>